<comment type="caution">
    <text evidence="1">The sequence shown here is derived from an EMBL/GenBank/DDBJ whole genome shotgun (WGS) entry which is preliminary data.</text>
</comment>
<organism evidence="1 2">
    <name type="scientific">Rhizophlyctis rosea</name>
    <dbReference type="NCBI Taxonomy" id="64517"/>
    <lineage>
        <taxon>Eukaryota</taxon>
        <taxon>Fungi</taxon>
        <taxon>Fungi incertae sedis</taxon>
        <taxon>Chytridiomycota</taxon>
        <taxon>Chytridiomycota incertae sedis</taxon>
        <taxon>Chytridiomycetes</taxon>
        <taxon>Rhizophlyctidales</taxon>
        <taxon>Rhizophlyctidaceae</taxon>
        <taxon>Rhizophlyctis</taxon>
    </lineage>
</organism>
<reference evidence="1" key="1">
    <citation type="submission" date="2020-05" db="EMBL/GenBank/DDBJ databases">
        <title>Phylogenomic resolution of chytrid fungi.</title>
        <authorList>
            <person name="Stajich J.E."/>
            <person name="Amses K."/>
            <person name="Simmons R."/>
            <person name="Seto K."/>
            <person name="Myers J."/>
            <person name="Bonds A."/>
            <person name="Quandt C.A."/>
            <person name="Barry K."/>
            <person name="Liu P."/>
            <person name="Grigoriev I."/>
            <person name="Longcore J.E."/>
            <person name="James T.Y."/>
        </authorList>
    </citation>
    <scope>NUCLEOTIDE SEQUENCE</scope>
    <source>
        <strain evidence="1">JEL0318</strain>
    </source>
</reference>
<protein>
    <submittedName>
        <fullName evidence="1">Uncharacterized protein</fullName>
    </submittedName>
</protein>
<dbReference type="EMBL" id="JADGJD010000165">
    <property type="protein sequence ID" value="KAJ3054001.1"/>
    <property type="molecule type" value="Genomic_DNA"/>
</dbReference>
<evidence type="ECO:0000313" key="2">
    <source>
        <dbReference type="Proteomes" id="UP001212841"/>
    </source>
</evidence>
<evidence type="ECO:0000313" key="1">
    <source>
        <dbReference type="EMBL" id="KAJ3054001.1"/>
    </source>
</evidence>
<dbReference type="Proteomes" id="UP001212841">
    <property type="component" value="Unassembled WGS sequence"/>
</dbReference>
<gene>
    <name evidence="1" type="ORF">HK097_002878</name>
</gene>
<accession>A0AAD5SF92</accession>
<keyword evidence="2" id="KW-1185">Reference proteome</keyword>
<name>A0AAD5SF92_9FUNG</name>
<proteinExistence type="predicted"/>
<sequence length="122" mass="13193">MYAVGKVPNDQTPANTKSLFDLRGGTSLVPDQWNNVTVNMKDYYDALAAQGSNRLPWADIIIQCAVALSEYVLPTPYVEAPWVDPMTGQETPIATGTFEVSGCGHSGRSGYRSQSPMGMFGD</sequence>
<dbReference type="AlphaFoldDB" id="A0AAD5SF92"/>